<comment type="function">
    <text evidence="1">Essential for recycling GMP and indirectly, cGMP.</text>
</comment>
<dbReference type="PROSITE" id="PS50052">
    <property type="entry name" value="GUANYLATE_KINASE_2"/>
    <property type="match status" value="1"/>
</dbReference>
<dbReference type="GO" id="GO:0004385">
    <property type="term" value="F:GMP kinase activity"/>
    <property type="evidence" value="ECO:0007669"/>
    <property type="project" value="UniProtKB-EC"/>
</dbReference>
<dbReference type="EMBL" id="DVHM01000133">
    <property type="protein sequence ID" value="HIR71238.1"/>
    <property type="molecule type" value="Genomic_DNA"/>
</dbReference>
<evidence type="ECO:0000256" key="5">
    <source>
        <dbReference type="ARBA" id="ARBA00048594"/>
    </source>
</evidence>
<dbReference type="Pfam" id="PF00625">
    <property type="entry name" value="Guanylate_kin"/>
    <property type="match status" value="1"/>
</dbReference>
<dbReference type="InterPro" id="IPR027417">
    <property type="entry name" value="P-loop_NTPase"/>
</dbReference>
<dbReference type="InterPro" id="IPR008144">
    <property type="entry name" value="Guanylate_kin-like_dom"/>
</dbReference>
<comment type="similarity">
    <text evidence="2">Belongs to the guanylate kinase family.</text>
</comment>
<dbReference type="AlphaFoldDB" id="A0A9D1JBE0"/>
<reference evidence="7" key="1">
    <citation type="submission" date="2020-10" db="EMBL/GenBank/DDBJ databases">
        <authorList>
            <person name="Gilroy R."/>
        </authorList>
    </citation>
    <scope>NUCLEOTIDE SEQUENCE</scope>
    <source>
        <strain evidence="7">ChiSjej5B23-6657</strain>
    </source>
</reference>
<evidence type="ECO:0000313" key="7">
    <source>
        <dbReference type="EMBL" id="HIR71238.1"/>
    </source>
</evidence>
<evidence type="ECO:0000256" key="1">
    <source>
        <dbReference type="ARBA" id="ARBA00003531"/>
    </source>
</evidence>
<dbReference type="PANTHER" id="PTHR23117:SF13">
    <property type="entry name" value="GUANYLATE KINASE"/>
    <property type="match status" value="1"/>
</dbReference>
<reference evidence="7" key="2">
    <citation type="journal article" date="2021" name="PeerJ">
        <title>Extensive microbial diversity within the chicken gut microbiome revealed by metagenomics and culture.</title>
        <authorList>
            <person name="Gilroy R."/>
            <person name="Ravi A."/>
            <person name="Getino M."/>
            <person name="Pursley I."/>
            <person name="Horton D.L."/>
            <person name="Alikhan N.F."/>
            <person name="Baker D."/>
            <person name="Gharbi K."/>
            <person name="Hall N."/>
            <person name="Watson M."/>
            <person name="Adriaenssens E.M."/>
            <person name="Foster-Nyarko E."/>
            <person name="Jarju S."/>
            <person name="Secka A."/>
            <person name="Antonio M."/>
            <person name="Oren A."/>
            <person name="Chaudhuri R.R."/>
            <person name="La Ragione R."/>
            <person name="Hildebrand F."/>
            <person name="Pallen M.J."/>
        </authorList>
    </citation>
    <scope>NUCLEOTIDE SEQUENCE</scope>
    <source>
        <strain evidence="7">ChiSjej5B23-6657</strain>
    </source>
</reference>
<name>A0A9D1JBE0_9FIRM</name>
<evidence type="ECO:0000256" key="2">
    <source>
        <dbReference type="ARBA" id="ARBA00005790"/>
    </source>
</evidence>
<dbReference type="Gene3D" id="3.40.50.300">
    <property type="entry name" value="P-loop containing nucleotide triphosphate hydrolases"/>
    <property type="match status" value="1"/>
</dbReference>
<keyword evidence="3" id="KW-0808">Transferase</keyword>
<organism evidence="7 8">
    <name type="scientific">Candidatus Pullilachnospira gallistercoris</name>
    <dbReference type="NCBI Taxonomy" id="2840911"/>
    <lineage>
        <taxon>Bacteria</taxon>
        <taxon>Bacillati</taxon>
        <taxon>Bacillota</taxon>
        <taxon>Clostridia</taxon>
        <taxon>Lachnospirales</taxon>
        <taxon>Lachnospiraceae</taxon>
        <taxon>Lachnospiraceae incertae sedis</taxon>
        <taxon>Candidatus Pullilachnospira</taxon>
    </lineage>
</organism>
<dbReference type="SMART" id="SM00072">
    <property type="entry name" value="GuKc"/>
    <property type="match status" value="1"/>
</dbReference>
<evidence type="ECO:0000256" key="3">
    <source>
        <dbReference type="ARBA" id="ARBA00022679"/>
    </source>
</evidence>
<dbReference type="GO" id="GO:0005829">
    <property type="term" value="C:cytosol"/>
    <property type="evidence" value="ECO:0007669"/>
    <property type="project" value="TreeGrafter"/>
</dbReference>
<evidence type="ECO:0000259" key="6">
    <source>
        <dbReference type="PROSITE" id="PS50052"/>
    </source>
</evidence>
<protein>
    <submittedName>
        <fullName evidence="7">Guanylate kinase</fullName>
    </submittedName>
</protein>
<keyword evidence="4 7" id="KW-0418">Kinase</keyword>
<proteinExistence type="inferred from homology"/>
<gene>
    <name evidence="7" type="ORF">IAA55_08150</name>
</gene>
<sequence>MGKIFCIMGKSATGKDTIYKALLAREDLGLRRIVSCTTRPIRAGEADGVEYHFCTEEERDRLLASGRVIEMRSYDTCEGRWDYFTVADDRLDLSAGDYLIIGTLESYCKIRDFYGKEQVVPIYIEVEDGLRLSRALERERGQQHPKYREMCRRFLADEQDFSPEKLAKAEIDRRFVNEEADRTQEEIASYIMSLRRTS</sequence>
<evidence type="ECO:0000256" key="4">
    <source>
        <dbReference type="ARBA" id="ARBA00022777"/>
    </source>
</evidence>
<dbReference type="PANTHER" id="PTHR23117">
    <property type="entry name" value="GUANYLATE KINASE-RELATED"/>
    <property type="match status" value="1"/>
</dbReference>
<accession>A0A9D1JBE0</accession>
<dbReference type="InterPro" id="IPR008145">
    <property type="entry name" value="GK/Ca_channel_bsu"/>
</dbReference>
<evidence type="ECO:0000313" key="8">
    <source>
        <dbReference type="Proteomes" id="UP000823912"/>
    </source>
</evidence>
<dbReference type="SUPFAM" id="SSF52540">
    <property type="entry name" value="P-loop containing nucleoside triphosphate hydrolases"/>
    <property type="match status" value="1"/>
</dbReference>
<comment type="caution">
    <text evidence="7">The sequence shown here is derived from an EMBL/GenBank/DDBJ whole genome shotgun (WGS) entry which is preliminary data.</text>
</comment>
<comment type="catalytic activity">
    <reaction evidence="5">
        <text>GMP + ATP = GDP + ADP</text>
        <dbReference type="Rhea" id="RHEA:20780"/>
        <dbReference type="ChEBI" id="CHEBI:30616"/>
        <dbReference type="ChEBI" id="CHEBI:58115"/>
        <dbReference type="ChEBI" id="CHEBI:58189"/>
        <dbReference type="ChEBI" id="CHEBI:456216"/>
        <dbReference type="EC" id="2.7.4.8"/>
    </reaction>
</comment>
<feature type="domain" description="Guanylate kinase-like" evidence="6">
    <location>
        <begin position="2"/>
        <end position="192"/>
    </location>
</feature>
<dbReference type="Proteomes" id="UP000823912">
    <property type="component" value="Unassembled WGS sequence"/>
</dbReference>